<dbReference type="HOGENOM" id="CLU_2085072_0_0_1"/>
<evidence type="ECO:0000313" key="1">
    <source>
        <dbReference type="EMBL" id="EHK96325.1"/>
    </source>
</evidence>
<comment type="caution">
    <text evidence="1">The sequence shown here is derived from an EMBL/GenBank/DDBJ whole genome shotgun (WGS) entry which is preliminary data.</text>
</comment>
<dbReference type="Proteomes" id="UP000005446">
    <property type="component" value="Unassembled WGS sequence"/>
</dbReference>
<dbReference type="InParanoid" id="H0EYR1"/>
<organism evidence="1 2">
    <name type="scientific">Glarea lozoyensis (strain ATCC 74030 / MF5533)</name>
    <dbReference type="NCBI Taxonomy" id="1104152"/>
    <lineage>
        <taxon>Eukaryota</taxon>
        <taxon>Fungi</taxon>
        <taxon>Dikarya</taxon>
        <taxon>Ascomycota</taxon>
        <taxon>Pezizomycotina</taxon>
        <taxon>Leotiomycetes</taxon>
        <taxon>Helotiales</taxon>
        <taxon>Helotiaceae</taxon>
        <taxon>Glarea</taxon>
    </lineage>
</organism>
<dbReference type="AlphaFoldDB" id="H0EYR1"/>
<proteinExistence type="predicted"/>
<dbReference type="EMBL" id="AGUE01000257">
    <property type="protein sequence ID" value="EHK96325.1"/>
    <property type="molecule type" value="Genomic_DNA"/>
</dbReference>
<name>H0EYR1_GLAL7</name>
<reference evidence="1 2" key="1">
    <citation type="journal article" date="2012" name="Eukaryot. Cell">
        <title>Genome sequence of the fungus Glarea lozoyensis: the first genome sequence of a species from the Helotiaceae family.</title>
        <authorList>
            <person name="Youssar L."/>
            <person name="Gruening B.A."/>
            <person name="Erxleben A."/>
            <person name="Guenther S."/>
            <person name="Huettel W."/>
        </authorList>
    </citation>
    <scope>NUCLEOTIDE SEQUENCE [LARGE SCALE GENOMIC DNA]</scope>
    <source>
        <strain evidence="2">ATCC 74030 / MF5533</strain>
    </source>
</reference>
<gene>
    <name evidence="1" type="ORF">M7I_7969</name>
</gene>
<protein>
    <submittedName>
        <fullName evidence="1">Uncharacterized protein</fullName>
    </submittedName>
</protein>
<evidence type="ECO:0000313" key="2">
    <source>
        <dbReference type="Proteomes" id="UP000005446"/>
    </source>
</evidence>
<keyword evidence="2" id="KW-1185">Reference proteome</keyword>
<accession>H0EYR1</accession>
<sequence length="117" mass="13191">MARSTYKILQLMQTTKCVVRIAGGKPIRITLQAKAAPRHSKKIRTRAKFDLVEFIESSCGKTEIEHVKPVAPLQLFVHRSLRPFAMCQGNFLSVFQSRVNAIEKVENDVFDSSEGQS</sequence>